<accession>A0A7C9DJH6</accession>
<name>A0A7C9DJH6_OPUST</name>
<dbReference type="EMBL" id="GISG01123423">
    <property type="protein sequence ID" value="MBA4641265.1"/>
    <property type="molecule type" value="Transcribed_RNA"/>
</dbReference>
<reference evidence="2" key="2">
    <citation type="submission" date="2020-07" db="EMBL/GenBank/DDBJ databases">
        <authorList>
            <person name="Vera ALvarez R."/>
            <person name="Arias-Moreno D.M."/>
            <person name="Jimenez-Jacinto V."/>
            <person name="Jimenez-Bremont J.F."/>
            <person name="Swaminathan K."/>
            <person name="Moose S.P."/>
            <person name="Guerrero-Gonzalez M.L."/>
            <person name="Marino-Ramirez L."/>
            <person name="Landsman D."/>
            <person name="Rodriguez-Kessler M."/>
            <person name="Delgado-Sanchez P."/>
        </authorList>
    </citation>
    <scope>NUCLEOTIDE SEQUENCE</scope>
    <source>
        <tissue evidence="2">Cladode</tissue>
    </source>
</reference>
<evidence type="ECO:0000313" key="2">
    <source>
        <dbReference type="EMBL" id="MBA4641265.1"/>
    </source>
</evidence>
<protein>
    <submittedName>
        <fullName evidence="2">Uncharacterized protein</fullName>
    </submittedName>
</protein>
<reference evidence="2" key="1">
    <citation type="journal article" date="2013" name="J. Plant Res.">
        <title>Effect of fungi and light on seed germination of three Opuntia species from semiarid lands of central Mexico.</title>
        <authorList>
            <person name="Delgado-Sanchez P."/>
            <person name="Jimenez-Bremont J.F."/>
            <person name="Guerrero-Gonzalez Mde L."/>
            <person name="Flores J."/>
        </authorList>
    </citation>
    <scope>NUCLEOTIDE SEQUENCE</scope>
    <source>
        <tissue evidence="2">Cladode</tissue>
    </source>
</reference>
<sequence length="120" mass="12450">MGQTAQRSKSMVAVAVAVTGHRAWSSSLWLRLWLRLKQWPGHLAGRGRGRGVEAPTLAAGALAVPTLAVNIAAAAQAPRAGANTGQKQRHGGRNKGADTGQKEGVPFSSSSVVGLWACED</sequence>
<proteinExistence type="predicted"/>
<dbReference type="AlphaFoldDB" id="A0A7C9DJH6"/>
<feature type="region of interest" description="Disordered" evidence="1">
    <location>
        <begin position="78"/>
        <end position="110"/>
    </location>
</feature>
<dbReference type="EMBL" id="GISG01115413">
    <property type="protein sequence ID" value="MBA4639815.1"/>
    <property type="molecule type" value="Transcribed_RNA"/>
</dbReference>
<evidence type="ECO:0000256" key="1">
    <source>
        <dbReference type="SAM" id="MobiDB-lite"/>
    </source>
</evidence>
<organism evidence="2">
    <name type="scientific">Opuntia streptacantha</name>
    <name type="common">Prickly pear cactus</name>
    <name type="synonym">Opuntia cardona</name>
    <dbReference type="NCBI Taxonomy" id="393608"/>
    <lineage>
        <taxon>Eukaryota</taxon>
        <taxon>Viridiplantae</taxon>
        <taxon>Streptophyta</taxon>
        <taxon>Embryophyta</taxon>
        <taxon>Tracheophyta</taxon>
        <taxon>Spermatophyta</taxon>
        <taxon>Magnoliopsida</taxon>
        <taxon>eudicotyledons</taxon>
        <taxon>Gunneridae</taxon>
        <taxon>Pentapetalae</taxon>
        <taxon>Caryophyllales</taxon>
        <taxon>Cactineae</taxon>
        <taxon>Cactaceae</taxon>
        <taxon>Opuntioideae</taxon>
        <taxon>Opuntia</taxon>
    </lineage>
</organism>